<evidence type="ECO:0000259" key="2">
    <source>
        <dbReference type="Pfam" id="PF03372"/>
    </source>
</evidence>
<dbReference type="Gene3D" id="3.60.10.10">
    <property type="entry name" value="Endonuclease/exonuclease/phosphatase"/>
    <property type="match status" value="1"/>
</dbReference>
<accession>A0ABW3RNV3</accession>
<dbReference type="EMBL" id="JBHTKY010000018">
    <property type="protein sequence ID" value="MFD1166378.1"/>
    <property type="molecule type" value="Genomic_DNA"/>
</dbReference>
<organism evidence="3 4">
    <name type="scientific">Sphingobacterium daejeonense</name>
    <dbReference type="NCBI Taxonomy" id="371142"/>
    <lineage>
        <taxon>Bacteria</taxon>
        <taxon>Pseudomonadati</taxon>
        <taxon>Bacteroidota</taxon>
        <taxon>Sphingobacteriia</taxon>
        <taxon>Sphingobacteriales</taxon>
        <taxon>Sphingobacteriaceae</taxon>
        <taxon>Sphingobacterium</taxon>
    </lineage>
</organism>
<keyword evidence="1" id="KW-1133">Transmembrane helix</keyword>
<dbReference type="PANTHER" id="PTHR14859:SF1">
    <property type="entry name" value="PGAP2-INTERACTING PROTEIN"/>
    <property type="match status" value="1"/>
</dbReference>
<dbReference type="RefSeq" id="WP_380896999.1">
    <property type="nucleotide sequence ID" value="NZ_JBHTKY010000018.1"/>
</dbReference>
<keyword evidence="3" id="KW-0255">Endonuclease</keyword>
<keyword evidence="3" id="KW-0378">Hydrolase</keyword>
<protein>
    <submittedName>
        <fullName evidence="3">Endonuclease/exonuclease/phosphatase family protein</fullName>
    </submittedName>
</protein>
<feature type="domain" description="Endonuclease/exonuclease/phosphatase" evidence="2">
    <location>
        <begin position="90"/>
        <end position="316"/>
    </location>
</feature>
<name>A0ABW3RNV3_9SPHI</name>
<dbReference type="GO" id="GO:0004519">
    <property type="term" value="F:endonuclease activity"/>
    <property type="evidence" value="ECO:0007669"/>
    <property type="project" value="UniProtKB-KW"/>
</dbReference>
<dbReference type="Pfam" id="PF03372">
    <property type="entry name" value="Exo_endo_phos"/>
    <property type="match status" value="1"/>
</dbReference>
<dbReference type="InterPro" id="IPR005135">
    <property type="entry name" value="Endo/exonuclease/phosphatase"/>
</dbReference>
<comment type="caution">
    <text evidence="3">The sequence shown here is derived from an EMBL/GenBank/DDBJ whole genome shotgun (WGS) entry which is preliminary data.</text>
</comment>
<evidence type="ECO:0000256" key="1">
    <source>
        <dbReference type="SAM" id="Phobius"/>
    </source>
</evidence>
<dbReference type="Proteomes" id="UP001597205">
    <property type="component" value="Unassembled WGS sequence"/>
</dbReference>
<feature type="transmembrane region" description="Helical" evidence="1">
    <location>
        <begin position="6"/>
        <end position="26"/>
    </location>
</feature>
<evidence type="ECO:0000313" key="3">
    <source>
        <dbReference type="EMBL" id="MFD1166378.1"/>
    </source>
</evidence>
<keyword evidence="3" id="KW-0540">Nuclease</keyword>
<keyword evidence="1" id="KW-0812">Transmembrane</keyword>
<gene>
    <name evidence="3" type="ORF">ACFQ2C_12255</name>
</gene>
<dbReference type="InterPro" id="IPR051916">
    <property type="entry name" value="GPI-anchor_lipid_remodeler"/>
</dbReference>
<sequence>MKKTLYLALLFLGILAVLTFNIYYWASRKTDDKRAVSQIVKLSDQTLSSSSKNDSTLSIMTYNIGYLSGMTNNLPVKQVKESHKQNLSFMKSFLKELKPDIVAFQEIDYGSHRSFDVDQEFELANSHYPYAARATNWDKEYVPYPYWPINVHFKKIISGQSLISKFEVKQQMIDTLARVESEPFYYKAFYLDRLAQICTLKFENKDILVINVHLEAFDQQTRLKHSEKVLELYENCSKRYPTILVGDFNSCPKEKNPTINTFLGKNINSAAMEENGNFFTYPSDKPEMRLDYIFYSDHFEMLESRVVTEVGTVSDHLPVYAKLKLTHNP</sequence>
<reference evidence="4" key="1">
    <citation type="journal article" date="2019" name="Int. J. Syst. Evol. Microbiol.">
        <title>The Global Catalogue of Microorganisms (GCM) 10K type strain sequencing project: providing services to taxonomists for standard genome sequencing and annotation.</title>
        <authorList>
            <consortium name="The Broad Institute Genomics Platform"/>
            <consortium name="The Broad Institute Genome Sequencing Center for Infectious Disease"/>
            <person name="Wu L."/>
            <person name="Ma J."/>
        </authorList>
    </citation>
    <scope>NUCLEOTIDE SEQUENCE [LARGE SCALE GENOMIC DNA]</scope>
    <source>
        <strain evidence="4">CCUG 52468</strain>
    </source>
</reference>
<proteinExistence type="predicted"/>
<dbReference type="PANTHER" id="PTHR14859">
    <property type="entry name" value="CALCOFLUOR WHITE HYPERSENSITIVE PROTEIN PRECURSOR"/>
    <property type="match status" value="1"/>
</dbReference>
<keyword evidence="4" id="KW-1185">Reference proteome</keyword>
<evidence type="ECO:0000313" key="4">
    <source>
        <dbReference type="Proteomes" id="UP001597205"/>
    </source>
</evidence>
<dbReference type="InterPro" id="IPR036691">
    <property type="entry name" value="Endo/exonu/phosph_ase_sf"/>
</dbReference>
<keyword evidence="1" id="KW-0472">Membrane</keyword>
<dbReference type="SUPFAM" id="SSF56219">
    <property type="entry name" value="DNase I-like"/>
    <property type="match status" value="1"/>
</dbReference>